<dbReference type="SUPFAM" id="SSF161098">
    <property type="entry name" value="MetI-like"/>
    <property type="match status" value="1"/>
</dbReference>
<dbReference type="Gene3D" id="1.10.3720.10">
    <property type="entry name" value="MetI-like"/>
    <property type="match status" value="1"/>
</dbReference>
<dbReference type="InterPro" id="IPR000515">
    <property type="entry name" value="MetI-like"/>
</dbReference>
<name>A0A344UC48_9NEIS</name>
<dbReference type="InterPro" id="IPR035906">
    <property type="entry name" value="MetI-like_sf"/>
</dbReference>
<keyword evidence="4 9" id="KW-0812">Transmembrane</keyword>
<evidence type="ECO:0000256" key="4">
    <source>
        <dbReference type="ARBA" id="ARBA00022692"/>
    </source>
</evidence>
<comment type="similarity">
    <text evidence="9">Belongs to the binding-protein-dependent transport system permease family.</text>
</comment>
<dbReference type="GO" id="GO:0015833">
    <property type="term" value="P:peptide transport"/>
    <property type="evidence" value="ECO:0007669"/>
    <property type="project" value="UniProtKB-KW"/>
</dbReference>
<feature type="transmembrane region" description="Helical" evidence="9">
    <location>
        <begin position="154"/>
        <end position="178"/>
    </location>
</feature>
<accession>A0A344UC48</accession>
<sequence>MTTMQNTAGVAPASPSRGLWGLGWRRLKRNRVGFVSLWIVAVYLLISVGGWFNLVGARWADEVGVPYAPPSWVKESPDDVLPPAPAEQAAAASSDLVSLSRAEDPIGKELTEAEKHVGEYADHTPPRLERLPFGGDLQGRDVIQKTLKGTATSIFVGVFGAVFSLLIGCVLGAVSGYFGGKTDDFLNWFYSVFTSVPDMLLLLSFAAVSGRGITTIVTVMALTSWTGTYRLVRAEYLKLKGREYVQAADAIGAGSGRKMFVHILPNISHLLLVQFSLLTVALIKYEAILSFLGFGVGVREVSLGSMLAEAPTELIQGYWWQMLAVTIAMSVLVTAFSLLVDALRDALDPRAAAK</sequence>
<dbReference type="GO" id="GO:0055085">
    <property type="term" value="P:transmembrane transport"/>
    <property type="evidence" value="ECO:0007669"/>
    <property type="project" value="InterPro"/>
</dbReference>
<evidence type="ECO:0000256" key="6">
    <source>
        <dbReference type="ARBA" id="ARBA00022927"/>
    </source>
</evidence>
<dbReference type="KEGG" id="chrb:DK843_00110"/>
<evidence type="ECO:0000256" key="5">
    <source>
        <dbReference type="ARBA" id="ARBA00022856"/>
    </source>
</evidence>
<evidence type="ECO:0000256" key="1">
    <source>
        <dbReference type="ARBA" id="ARBA00004651"/>
    </source>
</evidence>
<dbReference type="GO" id="GO:0005886">
    <property type="term" value="C:plasma membrane"/>
    <property type="evidence" value="ECO:0007669"/>
    <property type="project" value="UniProtKB-SubCell"/>
</dbReference>
<evidence type="ECO:0000256" key="3">
    <source>
        <dbReference type="ARBA" id="ARBA00022475"/>
    </source>
</evidence>
<feature type="transmembrane region" description="Helical" evidence="9">
    <location>
        <begin position="32"/>
        <end position="52"/>
    </location>
</feature>
<feature type="transmembrane region" description="Helical" evidence="9">
    <location>
        <begin position="185"/>
        <end position="207"/>
    </location>
</feature>
<keyword evidence="8 9" id="KW-0472">Membrane</keyword>
<dbReference type="EMBL" id="CP029554">
    <property type="protein sequence ID" value="AXE32846.1"/>
    <property type="molecule type" value="Genomic_DNA"/>
</dbReference>
<keyword evidence="7 9" id="KW-1133">Transmembrane helix</keyword>
<dbReference type="InterPro" id="IPR025966">
    <property type="entry name" value="OppC_N"/>
</dbReference>
<keyword evidence="6" id="KW-0653">Protein transport</keyword>
<dbReference type="PANTHER" id="PTHR43386">
    <property type="entry name" value="OLIGOPEPTIDE TRANSPORT SYSTEM PERMEASE PROTEIN APPC"/>
    <property type="match status" value="1"/>
</dbReference>
<keyword evidence="2 9" id="KW-0813">Transport</keyword>
<proteinExistence type="inferred from homology"/>
<protein>
    <submittedName>
        <fullName evidence="11">Peptide ABC transporter permease</fullName>
    </submittedName>
</protein>
<evidence type="ECO:0000256" key="9">
    <source>
        <dbReference type="RuleBase" id="RU363032"/>
    </source>
</evidence>
<feature type="transmembrane region" description="Helical" evidence="9">
    <location>
        <begin position="213"/>
        <end position="232"/>
    </location>
</feature>
<evidence type="ECO:0000259" key="10">
    <source>
        <dbReference type="PROSITE" id="PS50928"/>
    </source>
</evidence>
<dbReference type="AlphaFoldDB" id="A0A344UC48"/>
<gene>
    <name evidence="11" type="ORF">DK843_00110</name>
</gene>
<organism evidence="11 12">
    <name type="scientific">Chromobacterium phragmitis</name>
    <dbReference type="NCBI Taxonomy" id="2202141"/>
    <lineage>
        <taxon>Bacteria</taxon>
        <taxon>Pseudomonadati</taxon>
        <taxon>Pseudomonadota</taxon>
        <taxon>Betaproteobacteria</taxon>
        <taxon>Neisseriales</taxon>
        <taxon>Chromobacteriaceae</taxon>
        <taxon>Chromobacterium</taxon>
    </lineage>
</organism>
<keyword evidence="5" id="KW-0571">Peptide transport</keyword>
<comment type="subcellular location">
    <subcellularLocation>
        <location evidence="1 9">Cell membrane</location>
        <topology evidence="1 9">Multi-pass membrane protein</topology>
    </subcellularLocation>
</comment>
<feature type="domain" description="ABC transmembrane type-1" evidence="10">
    <location>
        <begin position="150"/>
        <end position="340"/>
    </location>
</feature>
<reference evidence="11 12" key="1">
    <citation type="submission" date="2018-05" db="EMBL/GenBank/DDBJ databases">
        <title>Genome sequencing, assembly and analysis of the novel insecticidal bacterium, Chromobacterium phragmitis.</title>
        <authorList>
            <person name="Sparks M.E."/>
            <person name="Blackburn M.B."/>
            <person name="Gundersen-Rindal D.E."/>
        </authorList>
    </citation>
    <scope>NUCLEOTIDE SEQUENCE [LARGE SCALE GENOMIC DNA]</scope>
    <source>
        <strain evidence="11">IIBBL 274-1</strain>
    </source>
</reference>
<dbReference type="PANTHER" id="PTHR43386:SF24">
    <property type="entry name" value="OLIGOPEPTIDE TRANSPORT SYSTEM PERMEASE PROTEIN AMID"/>
    <property type="match status" value="1"/>
</dbReference>
<dbReference type="Pfam" id="PF00528">
    <property type="entry name" value="BPD_transp_1"/>
    <property type="match status" value="1"/>
</dbReference>
<evidence type="ECO:0000256" key="7">
    <source>
        <dbReference type="ARBA" id="ARBA00022989"/>
    </source>
</evidence>
<dbReference type="PROSITE" id="PS50928">
    <property type="entry name" value="ABC_TM1"/>
    <property type="match status" value="1"/>
</dbReference>
<evidence type="ECO:0000313" key="11">
    <source>
        <dbReference type="EMBL" id="AXE32846.1"/>
    </source>
</evidence>
<dbReference type="CDD" id="cd06261">
    <property type="entry name" value="TM_PBP2"/>
    <property type="match status" value="1"/>
</dbReference>
<evidence type="ECO:0000256" key="8">
    <source>
        <dbReference type="ARBA" id="ARBA00023136"/>
    </source>
</evidence>
<dbReference type="Proteomes" id="UP000252038">
    <property type="component" value="Chromosome"/>
</dbReference>
<dbReference type="Pfam" id="PF12911">
    <property type="entry name" value="OppC_N"/>
    <property type="match status" value="1"/>
</dbReference>
<feature type="transmembrane region" description="Helical" evidence="9">
    <location>
        <begin position="318"/>
        <end position="340"/>
    </location>
</feature>
<evidence type="ECO:0000256" key="2">
    <source>
        <dbReference type="ARBA" id="ARBA00022448"/>
    </source>
</evidence>
<dbReference type="GO" id="GO:0015031">
    <property type="term" value="P:protein transport"/>
    <property type="evidence" value="ECO:0007669"/>
    <property type="project" value="UniProtKB-KW"/>
</dbReference>
<dbReference type="InterPro" id="IPR050366">
    <property type="entry name" value="BP-dependent_transpt_permease"/>
</dbReference>
<feature type="transmembrane region" description="Helical" evidence="9">
    <location>
        <begin position="267"/>
        <end position="298"/>
    </location>
</feature>
<evidence type="ECO:0000313" key="12">
    <source>
        <dbReference type="Proteomes" id="UP000252038"/>
    </source>
</evidence>
<dbReference type="RefSeq" id="WP_114072184.1">
    <property type="nucleotide sequence ID" value="NZ_CP029554.1"/>
</dbReference>
<keyword evidence="3" id="KW-1003">Cell membrane</keyword>